<dbReference type="eggNOG" id="ENOG502SRWX">
    <property type="taxonomic scope" value="Eukaryota"/>
</dbReference>
<organism evidence="2">
    <name type="scientific">Grosmannia clavigera (strain kw1407 / UAMH 11150)</name>
    <name type="common">Blue stain fungus</name>
    <name type="synonym">Graphiocladiella clavigera</name>
    <dbReference type="NCBI Taxonomy" id="655863"/>
    <lineage>
        <taxon>Eukaryota</taxon>
        <taxon>Fungi</taxon>
        <taxon>Dikarya</taxon>
        <taxon>Ascomycota</taxon>
        <taxon>Pezizomycotina</taxon>
        <taxon>Sordariomycetes</taxon>
        <taxon>Sordariomycetidae</taxon>
        <taxon>Ophiostomatales</taxon>
        <taxon>Ophiostomataceae</taxon>
        <taxon>Leptographium</taxon>
    </lineage>
</organism>
<dbReference type="AlphaFoldDB" id="F0XH41"/>
<gene>
    <name evidence="1" type="ORF">CMQ_3173</name>
</gene>
<dbReference type="GeneID" id="25976244"/>
<sequence>MANRQYFYFYAPTWDFPPDGPIKLGNVITSVKRPERAMYRAPPPDDSDVFSTQKKDVVYTEEKLKGGKFSVLTKFLSILGFGVNASAEVDASTMATFSFKTIETTQFIPTPAYLQKCVENENARRFLQMSRYRKPLYIITGRKVVTGAQANTLKSRTVGAILAAEVDSTVASGSTISIGGGPGIEGRMENKTSMKWTGGSDFVFAFRVSKVFVHKATEQVASEDEYHKGAMLGIEEEAEVSGPELRILKVEDPDAETERFDAEDLKEDEDTVLCAILRRTDDD</sequence>
<name>F0XH41_GROCL</name>
<reference evidence="1 2" key="1">
    <citation type="journal article" date="2011" name="Proc. Natl. Acad. Sci. U.S.A.">
        <title>Genome and transcriptome analyses of the mountain pine beetle-fungal symbiont Grosmannia clavigera, a lodgepole pine pathogen.</title>
        <authorList>
            <person name="DiGuistini S."/>
            <person name="Wang Y."/>
            <person name="Liao N.Y."/>
            <person name="Taylor G."/>
            <person name="Tanguay P."/>
            <person name="Feau N."/>
            <person name="Henrissat B."/>
            <person name="Chan S.K."/>
            <person name="Hesse-Orce U."/>
            <person name="Alamouti S.M."/>
            <person name="Tsui C.K.M."/>
            <person name="Docking R.T."/>
            <person name="Levasseur A."/>
            <person name="Haridas S."/>
            <person name="Robertson G."/>
            <person name="Birol I."/>
            <person name="Holt R.A."/>
            <person name="Marra M.A."/>
            <person name="Hamelin R.C."/>
            <person name="Hirst M."/>
            <person name="Jones S.J.M."/>
            <person name="Bohlmann J."/>
            <person name="Breuil C."/>
        </authorList>
    </citation>
    <scope>NUCLEOTIDE SEQUENCE [LARGE SCALE GENOMIC DNA]</scope>
    <source>
        <strain evidence="2">kw1407 / UAMH 11150</strain>
    </source>
</reference>
<dbReference type="EMBL" id="GL629769">
    <property type="protein sequence ID" value="EFX03244.1"/>
    <property type="molecule type" value="Genomic_DNA"/>
</dbReference>
<dbReference type="Proteomes" id="UP000007796">
    <property type="component" value="Unassembled WGS sequence"/>
</dbReference>
<proteinExistence type="predicted"/>
<keyword evidence="2" id="KW-1185">Reference proteome</keyword>
<dbReference type="RefSeq" id="XP_014172726.1">
    <property type="nucleotide sequence ID" value="XM_014317251.1"/>
</dbReference>
<evidence type="ECO:0000313" key="1">
    <source>
        <dbReference type="EMBL" id="EFX03244.1"/>
    </source>
</evidence>
<dbReference type="STRING" id="655863.F0XH41"/>
<evidence type="ECO:0000313" key="2">
    <source>
        <dbReference type="Proteomes" id="UP000007796"/>
    </source>
</evidence>
<dbReference type="InParanoid" id="F0XH41"/>
<protein>
    <submittedName>
        <fullName evidence="1">Uncharacterized protein</fullName>
    </submittedName>
</protein>
<accession>F0XH41</accession>
<dbReference type="OrthoDB" id="4500473at2759"/>
<dbReference type="HOGENOM" id="CLU_057547_4_2_1"/>